<reference evidence="2" key="2">
    <citation type="submission" date="2021-02" db="EMBL/GenBank/DDBJ databases">
        <authorList>
            <person name="Kimball J.A."/>
            <person name="Haas M.W."/>
            <person name="Macchietto M."/>
            <person name="Kono T."/>
            <person name="Duquette J."/>
            <person name="Shao M."/>
        </authorList>
    </citation>
    <scope>NUCLEOTIDE SEQUENCE</scope>
    <source>
        <tissue evidence="2">Fresh leaf tissue</tissue>
    </source>
</reference>
<feature type="region of interest" description="Disordered" evidence="1">
    <location>
        <begin position="129"/>
        <end position="209"/>
    </location>
</feature>
<evidence type="ECO:0000256" key="1">
    <source>
        <dbReference type="SAM" id="MobiDB-lite"/>
    </source>
</evidence>
<comment type="caution">
    <text evidence="2">The sequence shown here is derived from an EMBL/GenBank/DDBJ whole genome shotgun (WGS) entry which is preliminary data.</text>
</comment>
<dbReference type="EMBL" id="JAAALK010000080">
    <property type="protein sequence ID" value="KAG8091883.1"/>
    <property type="molecule type" value="Genomic_DNA"/>
</dbReference>
<evidence type="ECO:0000313" key="3">
    <source>
        <dbReference type="Proteomes" id="UP000729402"/>
    </source>
</evidence>
<feature type="compositionally biased region" description="Polar residues" evidence="1">
    <location>
        <begin position="22"/>
        <end position="32"/>
    </location>
</feature>
<accession>A0A8J5WHS3</accession>
<feature type="region of interest" description="Disordered" evidence="1">
    <location>
        <begin position="59"/>
        <end position="79"/>
    </location>
</feature>
<name>A0A8J5WHS3_ZIZPA</name>
<organism evidence="2 3">
    <name type="scientific">Zizania palustris</name>
    <name type="common">Northern wild rice</name>
    <dbReference type="NCBI Taxonomy" id="103762"/>
    <lineage>
        <taxon>Eukaryota</taxon>
        <taxon>Viridiplantae</taxon>
        <taxon>Streptophyta</taxon>
        <taxon>Embryophyta</taxon>
        <taxon>Tracheophyta</taxon>
        <taxon>Spermatophyta</taxon>
        <taxon>Magnoliopsida</taxon>
        <taxon>Liliopsida</taxon>
        <taxon>Poales</taxon>
        <taxon>Poaceae</taxon>
        <taxon>BOP clade</taxon>
        <taxon>Oryzoideae</taxon>
        <taxon>Oryzeae</taxon>
        <taxon>Zizaniinae</taxon>
        <taxon>Zizania</taxon>
    </lineage>
</organism>
<feature type="compositionally biased region" description="Low complexity" evidence="1">
    <location>
        <begin position="164"/>
        <end position="174"/>
    </location>
</feature>
<reference evidence="2" key="1">
    <citation type="journal article" date="2021" name="bioRxiv">
        <title>Whole Genome Assembly and Annotation of Northern Wild Rice, Zizania palustris L., Supports a Whole Genome Duplication in the Zizania Genus.</title>
        <authorList>
            <person name="Haas M."/>
            <person name="Kono T."/>
            <person name="Macchietto M."/>
            <person name="Millas R."/>
            <person name="McGilp L."/>
            <person name="Shao M."/>
            <person name="Duquette J."/>
            <person name="Hirsch C.N."/>
            <person name="Kimball J."/>
        </authorList>
    </citation>
    <scope>NUCLEOTIDE SEQUENCE</scope>
    <source>
        <tissue evidence="2">Fresh leaf tissue</tissue>
    </source>
</reference>
<sequence>MKPPAPARFHPSKGLHRREETPTSGTRSTTAETADPYSPTPFYFSNEISHTGAWLLHHVTSTRRRPRPTNNVDRRPNRTPINCRCSSAAASLRPIEEFVKRGGTSTASTLGVTYRHVLVTMFSCCTKKTTAVSPPHSSTPPPPPAAPAPQQADSSSAPPPQRPAPTSASSAPPQRRAPRHNGDSFFRNSQYYDGDGTRPHYPHYTPSYFSDENHAGSCSMM</sequence>
<protein>
    <submittedName>
        <fullName evidence="2">Uncharacterized protein</fullName>
    </submittedName>
</protein>
<dbReference type="Proteomes" id="UP000729402">
    <property type="component" value="Unassembled WGS sequence"/>
</dbReference>
<feature type="region of interest" description="Disordered" evidence="1">
    <location>
        <begin position="1"/>
        <end position="38"/>
    </location>
</feature>
<feature type="compositionally biased region" description="Pro residues" evidence="1">
    <location>
        <begin position="137"/>
        <end position="147"/>
    </location>
</feature>
<proteinExistence type="predicted"/>
<evidence type="ECO:0000313" key="2">
    <source>
        <dbReference type="EMBL" id="KAG8091883.1"/>
    </source>
</evidence>
<gene>
    <name evidence="2" type="ORF">GUJ93_ZPchr0012g19848</name>
</gene>
<keyword evidence="3" id="KW-1185">Reference proteome</keyword>
<dbReference type="AlphaFoldDB" id="A0A8J5WHS3"/>